<protein>
    <submittedName>
        <fullName evidence="3">ATPase</fullName>
    </submittedName>
</protein>
<dbReference type="InterPro" id="IPR003960">
    <property type="entry name" value="ATPase_AAA_CS"/>
</dbReference>
<organism evidence="3 4">
    <name type="scientific">Bacillus taeanensis</name>
    <dbReference type="NCBI Taxonomy" id="273032"/>
    <lineage>
        <taxon>Bacteria</taxon>
        <taxon>Bacillati</taxon>
        <taxon>Bacillota</taxon>
        <taxon>Bacilli</taxon>
        <taxon>Bacillales</taxon>
        <taxon>Bacillaceae</taxon>
        <taxon>Bacillus</taxon>
    </lineage>
</organism>
<dbReference type="InterPro" id="IPR003593">
    <property type="entry name" value="AAA+_ATPase"/>
</dbReference>
<keyword evidence="4" id="KW-1185">Reference proteome</keyword>
<name>A0A366XRN3_9BACI</name>
<dbReference type="EMBL" id="QOCW01000016">
    <property type="protein sequence ID" value="RBW68792.1"/>
    <property type="molecule type" value="Genomic_DNA"/>
</dbReference>
<evidence type="ECO:0000313" key="4">
    <source>
        <dbReference type="Proteomes" id="UP000253314"/>
    </source>
</evidence>
<keyword evidence="1" id="KW-0547">Nucleotide-binding</keyword>
<keyword evidence="1" id="KW-0067">ATP-binding</keyword>
<dbReference type="CDD" id="cd19481">
    <property type="entry name" value="RecA-like_protease"/>
    <property type="match status" value="1"/>
</dbReference>
<feature type="domain" description="AAA+ ATPase" evidence="2">
    <location>
        <begin position="219"/>
        <end position="339"/>
    </location>
</feature>
<dbReference type="PANTHER" id="PTHR23077:SF198">
    <property type="entry name" value="ATP-DEPENDENT ZINC METALLOPROTEASE FTSH"/>
    <property type="match status" value="1"/>
</dbReference>
<dbReference type="Gene3D" id="3.40.50.300">
    <property type="entry name" value="P-loop containing nucleotide triphosphate hydrolases"/>
    <property type="match status" value="1"/>
</dbReference>
<dbReference type="InterPro" id="IPR027417">
    <property type="entry name" value="P-loop_NTPase"/>
</dbReference>
<dbReference type="AlphaFoldDB" id="A0A366XRN3"/>
<sequence>MIKKQNHIIKFNEINSNTVPNYYEYGFVINSIKTKLFEEFGFEFKMYADEETTNEIWEILEGDLQHNNTEVTLISHIFDGIETVTISSNHTDEKLEFVLKPRITNGLYYYPKFNVALAQSPIFQSHSDMNHDLVFAKDDMCMVEFLAYILQRKREYIRNHVTVFTDMEDGVDSKKEKITTLVTRDDVFLEENLKKEIYRSIDEFFSESGGFFKTYNIPYKRGILLYGKPGNGKTTLVKSIANSISAPVAYWQITEFTSSYSIHEVFSTVAKMAPMVLVIEDIDSMPEDVRSVFLNTLDGATSKEGIFLIGTTNYPEKIDPALINRAGRFDRAYEIKLPTEELRYEYLLKKEITQFISQEAVGKVVKETKGFSFAQLNELYTSIALQWHYDRTVNIDGLCAELKADNKNNKKRSWDSELNSQSVGFQF</sequence>
<dbReference type="InterPro" id="IPR003959">
    <property type="entry name" value="ATPase_AAA_core"/>
</dbReference>
<dbReference type="GO" id="GO:0005524">
    <property type="term" value="F:ATP binding"/>
    <property type="evidence" value="ECO:0007669"/>
    <property type="project" value="UniProtKB-KW"/>
</dbReference>
<comment type="caution">
    <text evidence="3">The sequence shown here is derived from an EMBL/GenBank/DDBJ whole genome shotgun (WGS) entry which is preliminary data.</text>
</comment>
<dbReference type="RefSeq" id="WP_113806833.1">
    <property type="nucleotide sequence ID" value="NZ_QOCW01000016.1"/>
</dbReference>
<accession>A0A366XRN3</accession>
<dbReference type="PANTHER" id="PTHR23077">
    <property type="entry name" value="AAA-FAMILY ATPASE"/>
    <property type="match status" value="1"/>
</dbReference>
<evidence type="ECO:0000259" key="2">
    <source>
        <dbReference type="SMART" id="SM00382"/>
    </source>
</evidence>
<proteinExistence type="inferred from homology"/>
<gene>
    <name evidence="3" type="ORF">DS031_14695</name>
</gene>
<comment type="similarity">
    <text evidence="1">Belongs to the AAA ATPase family.</text>
</comment>
<evidence type="ECO:0000256" key="1">
    <source>
        <dbReference type="RuleBase" id="RU003651"/>
    </source>
</evidence>
<dbReference type="PROSITE" id="PS00674">
    <property type="entry name" value="AAA"/>
    <property type="match status" value="1"/>
</dbReference>
<dbReference type="SMART" id="SM00382">
    <property type="entry name" value="AAA"/>
    <property type="match status" value="1"/>
</dbReference>
<dbReference type="Proteomes" id="UP000253314">
    <property type="component" value="Unassembled WGS sequence"/>
</dbReference>
<dbReference type="SUPFAM" id="SSF52540">
    <property type="entry name" value="P-loop containing nucleoside triphosphate hydrolases"/>
    <property type="match status" value="1"/>
</dbReference>
<dbReference type="InterPro" id="IPR050168">
    <property type="entry name" value="AAA_ATPase_domain"/>
</dbReference>
<dbReference type="Pfam" id="PF00004">
    <property type="entry name" value="AAA"/>
    <property type="match status" value="1"/>
</dbReference>
<reference evidence="3 4" key="1">
    <citation type="submission" date="2018-07" db="EMBL/GenBank/DDBJ databases">
        <title>Lottiidibacillus patelloidae gen. nov., sp. nov., isolated from the intestinal tract of a marine limpet and the reclassification of B. taeanensis BH030017T, B. algicola KMM 3737T and B. hwajinpoensis SW-72T as genus Lottiidibacillus.</title>
        <authorList>
            <person name="Liu R."/>
            <person name="Huang Z."/>
        </authorList>
    </citation>
    <scope>NUCLEOTIDE SEQUENCE [LARGE SCALE GENOMIC DNA]</scope>
    <source>
        <strain evidence="3 4">BH030017</strain>
    </source>
</reference>
<evidence type="ECO:0000313" key="3">
    <source>
        <dbReference type="EMBL" id="RBW68792.1"/>
    </source>
</evidence>
<dbReference type="GO" id="GO:0016887">
    <property type="term" value="F:ATP hydrolysis activity"/>
    <property type="evidence" value="ECO:0007669"/>
    <property type="project" value="InterPro"/>
</dbReference>
<dbReference type="OrthoDB" id="9806903at2"/>